<protein>
    <submittedName>
        <fullName evidence="1">Uncharacterized protein</fullName>
    </submittedName>
</protein>
<evidence type="ECO:0000313" key="2">
    <source>
        <dbReference type="Proteomes" id="UP000054988"/>
    </source>
</evidence>
<comment type="caution">
    <text evidence="1">The sequence shown here is derived from an EMBL/GenBank/DDBJ whole genome shotgun (WGS) entry which is preliminary data.</text>
</comment>
<proteinExistence type="predicted"/>
<sequence>MTRSSGNERLETSSVALFDLLVFGAQGPQGTRDGVPEQSNQEILDPVRTLVVDYHPISTISAESAIYVTSSPRAETVSSRIAFTNNHVFLDQYGVILNYTPSGHFPPLSIQTYSNVGTTFNYLTETVPTFNIILGIAGCFRGFWKRLMDKDARSIFQTFSNFYHQHSQNIIAKLPVEARDRPYYYLSRADVSSDAMRESLIVMEDDSVQFTVIPMDIQQVEVMILQYSLSSFTTLALAWITQAHRVFTQLRIDEDKWEEYAIVY</sequence>
<name>A0A0W0G0R3_MONRR</name>
<accession>A0A0W0G0R3</accession>
<dbReference type="Proteomes" id="UP000054988">
    <property type="component" value="Unassembled WGS sequence"/>
</dbReference>
<evidence type="ECO:0000313" key="1">
    <source>
        <dbReference type="EMBL" id="KTB42114.1"/>
    </source>
</evidence>
<dbReference type="EMBL" id="LATX01001381">
    <property type="protein sequence ID" value="KTB42114.1"/>
    <property type="molecule type" value="Genomic_DNA"/>
</dbReference>
<reference evidence="1 2" key="1">
    <citation type="submission" date="2015-12" db="EMBL/GenBank/DDBJ databases">
        <title>Draft genome sequence of Moniliophthora roreri, the causal agent of frosty pod rot of cacao.</title>
        <authorList>
            <person name="Aime M.C."/>
            <person name="Diaz-Valderrama J.R."/>
            <person name="Kijpornyongpan T."/>
            <person name="Phillips-Mora W."/>
        </authorList>
    </citation>
    <scope>NUCLEOTIDE SEQUENCE [LARGE SCALE GENOMIC DNA]</scope>
    <source>
        <strain evidence="1 2">MCA 2952</strain>
    </source>
</reference>
<gene>
    <name evidence="1" type="ORF">WG66_5301</name>
</gene>
<dbReference type="AlphaFoldDB" id="A0A0W0G0R3"/>
<organism evidence="1 2">
    <name type="scientific">Moniliophthora roreri</name>
    <name type="common">Frosty pod rot fungus</name>
    <name type="synonym">Monilia roreri</name>
    <dbReference type="NCBI Taxonomy" id="221103"/>
    <lineage>
        <taxon>Eukaryota</taxon>
        <taxon>Fungi</taxon>
        <taxon>Dikarya</taxon>
        <taxon>Basidiomycota</taxon>
        <taxon>Agaricomycotina</taxon>
        <taxon>Agaricomycetes</taxon>
        <taxon>Agaricomycetidae</taxon>
        <taxon>Agaricales</taxon>
        <taxon>Marasmiineae</taxon>
        <taxon>Marasmiaceae</taxon>
        <taxon>Moniliophthora</taxon>
    </lineage>
</organism>